<gene>
    <name evidence="1" type="ORF">HPB49_007352</name>
</gene>
<evidence type="ECO:0000313" key="1">
    <source>
        <dbReference type="EMBL" id="KAH7953362.1"/>
    </source>
</evidence>
<evidence type="ECO:0000313" key="2">
    <source>
        <dbReference type="Proteomes" id="UP000821865"/>
    </source>
</evidence>
<reference evidence="1" key="1">
    <citation type="submission" date="2020-05" db="EMBL/GenBank/DDBJ databases">
        <title>Large-scale comparative analyses of tick genomes elucidate their genetic diversity and vector capacities.</title>
        <authorList>
            <person name="Jia N."/>
            <person name="Wang J."/>
            <person name="Shi W."/>
            <person name="Du L."/>
            <person name="Sun Y."/>
            <person name="Zhan W."/>
            <person name="Jiang J."/>
            <person name="Wang Q."/>
            <person name="Zhang B."/>
            <person name="Ji P."/>
            <person name="Sakyi L.B."/>
            <person name="Cui X."/>
            <person name="Yuan T."/>
            <person name="Jiang B."/>
            <person name="Yang W."/>
            <person name="Lam T.T.-Y."/>
            <person name="Chang Q."/>
            <person name="Ding S."/>
            <person name="Wang X."/>
            <person name="Zhu J."/>
            <person name="Ruan X."/>
            <person name="Zhao L."/>
            <person name="Wei J."/>
            <person name="Que T."/>
            <person name="Du C."/>
            <person name="Cheng J."/>
            <person name="Dai P."/>
            <person name="Han X."/>
            <person name="Huang E."/>
            <person name="Gao Y."/>
            <person name="Liu J."/>
            <person name="Shao H."/>
            <person name="Ye R."/>
            <person name="Li L."/>
            <person name="Wei W."/>
            <person name="Wang X."/>
            <person name="Wang C."/>
            <person name="Yang T."/>
            <person name="Huo Q."/>
            <person name="Li W."/>
            <person name="Guo W."/>
            <person name="Chen H."/>
            <person name="Zhou L."/>
            <person name="Ni X."/>
            <person name="Tian J."/>
            <person name="Zhou Y."/>
            <person name="Sheng Y."/>
            <person name="Liu T."/>
            <person name="Pan Y."/>
            <person name="Xia L."/>
            <person name="Li J."/>
            <person name="Zhao F."/>
            <person name="Cao W."/>
        </authorList>
    </citation>
    <scope>NUCLEOTIDE SEQUENCE</scope>
    <source>
        <strain evidence="1">Dsil-2018</strain>
    </source>
</reference>
<proteinExistence type="predicted"/>
<accession>A0ACB8CWH9</accession>
<organism evidence="1 2">
    <name type="scientific">Dermacentor silvarum</name>
    <name type="common">Tick</name>
    <dbReference type="NCBI Taxonomy" id="543639"/>
    <lineage>
        <taxon>Eukaryota</taxon>
        <taxon>Metazoa</taxon>
        <taxon>Ecdysozoa</taxon>
        <taxon>Arthropoda</taxon>
        <taxon>Chelicerata</taxon>
        <taxon>Arachnida</taxon>
        <taxon>Acari</taxon>
        <taxon>Parasitiformes</taxon>
        <taxon>Ixodida</taxon>
        <taxon>Ixodoidea</taxon>
        <taxon>Ixodidae</taxon>
        <taxon>Rhipicephalinae</taxon>
        <taxon>Dermacentor</taxon>
    </lineage>
</organism>
<keyword evidence="2" id="KW-1185">Reference proteome</keyword>
<sequence length="215" mass="23728">MAAPSRAIIVQPATSCVPSTTPGGEELMDAASAAVSVTDKSKRQTRTQRALPDSAAWLGAKMHVKKSTIVNDEEWRVSSSKIMLAIRKAASLQAEWSSHDHEEGFEGGGLWERATTRSRERNSERGHILLKELQAAGVILANDLDYPTHHALHSGQRDSTPDLTWMTPALVNDWRCGADRMDIDHYPIWIEVEAKATGQEKNDVSRILGLVSFLF</sequence>
<name>A0ACB8CWH9_DERSI</name>
<comment type="caution">
    <text evidence="1">The sequence shown here is derived from an EMBL/GenBank/DDBJ whole genome shotgun (WGS) entry which is preliminary data.</text>
</comment>
<protein>
    <submittedName>
        <fullName evidence="1">Uncharacterized protein</fullName>
    </submittedName>
</protein>
<dbReference type="Proteomes" id="UP000821865">
    <property type="component" value="Chromosome 4"/>
</dbReference>
<dbReference type="EMBL" id="CM023473">
    <property type="protein sequence ID" value="KAH7953362.1"/>
    <property type="molecule type" value="Genomic_DNA"/>
</dbReference>